<dbReference type="PANTHER" id="PTHR30203">
    <property type="entry name" value="OUTER MEMBRANE CATION EFFLUX PROTEIN"/>
    <property type="match status" value="1"/>
</dbReference>
<organism evidence="3 4">
    <name type="scientific">Cognatiluteimonas weifangensis</name>
    <dbReference type="NCBI Taxonomy" id="2303539"/>
    <lineage>
        <taxon>Bacteria</taxon>
        <taxon>Pseudomonadati</taxon>
        <taxon>Pseudomonadota</taxon>
        <taxon>Gammaproteobacteria</taxon>
        <taxon>Lysobacterales</taxon>
        <taxon>Lysobacteraceae</taxon>
        <taxon>Cognatiluteimonas</taxon>
    </lineage>
</organism>
<dbReference type="NCBIfam" id="TIGR01845">
    <property type="entry name" value="outer_NodT"/>
    <property type="match status" value="1"/>
</dbReference>
<keyword evidence="4" id="KW-1185">Reference proteome</keyword>
<dbReference type="PROSITE" id="PS51257">
    <property type="entry name" value="PROKAR_LIPOPROTEIN"/>
    <property type="match status" value="1"/>
</dbReference>
<dbReference type="AlphaFoldDB" id="A0A372DLB2"/>
<evidence type="ECO:0000256" key="1">
    <source>
        <dbReference type="ARBA" id="ARBA00007613"/>
    </source>
</evidence>
<reference evidence="3 4" key="1">
    <citation type="submission" date="2018-08" db="EMBL/GenBank/DDBJ databases">
        <title>Lysobacter weifangensis sp. nov., a new member of the family 'Xanthomonadaceae', isolated from soil in a farmland.</title>
        <authorList>
            <person name="Zhao H."/>
        </authorList>
    </citation>
    <scope>NUCLEOTIDE SEQUENCE [LARGE SCALE GENOMIC DNA]</scope>
    <source>
        <strain evidence="3 4">WF-2</strain>
    </source>
</reference>
<dbReference type="OrthoDB" id="9770517at2"/>
<evidence type="ECO:0000256" key="2">
    <source>
        <dbReference type="RuleBase" id="RU362097"/>
    </source>
</evidence>
<comment type="similarity">
    <text evidence="1 2">Belongs to the outer membrane factor (OMF) (TC 1.B.17) family.</text>
</comment>
<gene>
    <name evidence="3" type="ORF">D0Y53_08030</name>
</gene>
<comment type="subcellular location">
    <subcellularLocation>
        <location evidence="2">Cell outer membrane</location>
        <topology evidence="2">Lipid-anchor</topology>
    </subcellularLocation>
</comment>
<keyword evidence="2" id="KW-0564">Palmitate</keyword>
<dbReference type="PANTHER" id="PTHR30203:SF25">
    <property type="entry name" value="OUTER MEMBRANE PROTEIN-RELATED"/>
    <property type="match status" value="1"/>
</dbReference>
<dbReference type="InterPro" id="IPR010131">
    <property type="entry name" value="MdtP/NodT-like"/>
</dbReference>
<dbReference type="Proteomes" id="UP000262917">
    <property type="component" value="Unassembled WGS sequence"/>
</dbReference>
<name>A0A372DLB2_9GAMM</name>
<accession>A0A372DLB2</accession>
<dbReference type="GO" id="GO:0009279">
    <property type="term" value="C:cell outer membrane"/>
    <property type="evidence" value="ECO:0007669"/>
    <property type="project" value="UniProtKB-SubCell"/>
</dbReference>
<evidence type="ECO:0000313" key="4">
    <source>
        <dbReference type="Proteomes" id="UP000262917"/>
    </source>
</evidence>
<comment type="caution">
    <text evidence="3">The sequence shown here is derived from an EMBL/GenBank/DDBJ whole genome shotgun (WGS) entry which is preliminary data.</text>
</comment>
<dbReference type="InterPro" id="IPR003423">
    <property type="entry name" value="OMP_efflux"/>
</dbReference>
<sequence length="502" mass="52795">MDARDRPLRRLRPLVPALAGVLLAACAAGPEYRAPPPVDSGSGWARPQVATSAPADLARWWTTLGDPVLERLIAAALAQNLDLRQAAARIDEARALRDRAAGNRAPVVAAGASANRRRQSENGPLPIGAIPGLDASQTIYDAGFDAAWELDLFGARRRALEGATARLQATAVEAQGVRMRVVAEVARAWFDAAGAGHELDAQQALVATLRQTLDLVRQRAALGDASAADVDAAYAQWSAADAALPEIRARRRAAVLGIGVLLGAPPERELALLDAAPPAPALPTLPVGARADVLRRRPDVLAAERRLAASTADIGVAAAELFPKLSIGVGGGFQALATGDWFDASSRRFSILPMISWRLFDGGRVRAEIRAREAAERQAALAYEKAVLTALEDAERALGDYRAGLDTLARRRSALDASRRSHAHAARRFAAGDIARVELLAAERLLHEAETSAARAQTAAAVRLVALYKALGGGWDAAATAPPMTEAAADPLARAPGIVSPR</sequence>
<keyword evidence="2" id="KW-0472">Membrane</keyword>
<dbReference type="RefSeq" id="WP_117202708.1">
    <property type="nucleotide sequence ID" value="NZ_JBHTBK010000003.1"/>
</dbReference>
<protein>
    <submittedName>
        <fullName evidence="3">Efflux transporter outer membrane subunit</fullName>
    </submittedName>
</protein>
<evidence type="ECO:0000313" key="3">
    <source>
        <dbReference type="EMBL" id="RFP60306.1"/>
    </source>
</evidence>
<keyword evidence="2" id="KW-0449">Lipoprotein</keyword>
<proteinExistence type="inferred from homology"/>
<dbReference type="Gene3D" id="1.20.1600.10">
    <property type="entry name" value="Outer membrane efflux proteins (OEP)"/>
    <property type="match status" value="1"/>
</dbReference>
<dbReference type="EMBL" id="QVPD01000007">
    <property type="protein sequence ID" value="RFP60306.1"/>
    <property type="molecule type" value="Genomic_DNA"/>
</dbReference>
<dbReference type="GO" id="GO:0015562">
    <property type="term" value="F:efflux transmembrane transporter activity"/>
    <property type="evidence" value="ECO:0007669"/>
    <property type="project" value="InterPro"/>
</dbReference>
<dbReference type="Gene3D" id="2.20.200.10">
    <property type="entry name" value="Outer membrane efflux proteins (OEP)"/>
    <property type="match status" value="1"/>
</dbReference>
<keyword evidence="2" id="KW-1134">Transmembrane beta strand</keyword>
<dbReference type="SUPFAM" id="SSF56954">
    <property type="entry name" value="Outer membrane efflux proteins (OEP)"/>
    <property type="match status" value="1"/>
</dbReference>
<dbReference type="Pfam" id="PF02321">
    <property type="entry name" value="OEP"/>
    <property type="match status" value="2"/>
</dbReference>
<keyword evidence="2" id="KW-0812">Transmembrane</keyword>